<dbReference type="AlphaFoldDB" id="A0A382BM87"/>
<dbReference type="InterPro" id="IPR036397">
    <property type="entry name" value="RNaseH_sf"/>
</dbReference>
<evidence type="ECO:0000259" key="5">
    <source>
        <dbReference type="SMART" id="SM00479"/>
    </source>
</evidence>
<feature type="non-terminal residue" evidence="6">
    <location>
        <position position="1"/>
    </location>
</feature>
<dbReference type="NCBIfam" id="NF003765">
    <property type="entry name" value="PRK05359.1"/>
    <property type="match status" value="1"/>
</dbReference>
<evidence type="ECO:0000256" key="2">
    <source>
        <dbReference type="ARBA" id="ARBA00022722"/>
    </source>
</evidence>
<dbReference type="CDD" id="cd06135">
    <property type="entry name" value="Orn"/>
    <property type="match status" value="1"/>
</dbReference>
<dbReference type="SUPFAM" id="SSF53098">
    <property type="entry name" value="Ribonuclease H-like"/>
    <property type="match status" value="1"/>
</dbReference>
<protein>
    <recommendedName>
        <fullName evidence="5">Exonuclease domain-containing protein</fullName>
    </recommendedName>
</protein>
<name>A0A382BM87_9ZZZZ</name>
<accession>A0A382BM87</accession>
<keyword evidence="2" id="KW-0540">Nuclease</keyword>
<dbReference type="GO" id="GO:0000175">
    <property type="term" value="F:3'-5'-RNA exonuclease activity"/>
    <property type="evidence" value="ECO:0007669"/>
    <property type="project" value="InterPro"/>
</dbReference>
<dbReference type="InterPro" id="IPR012337">
    <property type="entry name" value="RNaseH-like_sf"/>
</dbReference>
<keyword evidence="3" id="KW-0378">Hydrolase</keyword>
<dbReference type="SMART" id="SM00479">
    <property type="entry name" value="EXOIII"/>
    <property type="match status" value="1"/>
</dbReference>
<dbReference type="PANTHER" id="PTHR11046:SF0">
    <property type="entry name" value="OLIGORIBONUCLEASE, MITOCHONDRIAL"/>
    <property type="match status" value="1"/>
</dbReference>
<dbReference type="InterPro" id="IPR022894">
    <property type="entry name" value="Oligoribonuclease"/>
</dbReference>
<gene>
    <name evidence="6" type="ORF">METZ01_LOCUS167603</name>
</gene>
<keyword evidence="4" id="KW-0269">Exonuclease</keyword>
<evidence type="ECO:0000256" key="4">
    <source>
        <dbReference type="ARBA" id="ARBA00022839"/>
    </source>
</evidence>
<evidence type="ECO:0000256" key="1">
    <source>
        <dbReference type="ARBA" id="ARBA00009921"/>
    </source>
</evidence>
<dbReference type="GO" id="GO:0003676">
    <property type="term" value="F:nucleic acid binding"/>
    <property type="evidence" value="ECO:0007669"/>
    <property type="project" value="InterPro"/>
</dbReference>
<proteinExistence type="inferred from homology"/>
<feature type="domain" description="Exonuclease" evidence="5">
    <location>
        <begin position="8"/>
        <end position="179"/>
    </location>
</feature>
<evidence type="ECO:0000256" key="3">
    <source>
        <dbReference type="ARBA" id="ARBA00022801"/>
    </source>
</evidence>
<dbReference type="InterPro" id="IPR013520">
    <property type="entry name" value="Ribonucl_H"/>
</dbReference>
<comment type="similarity">
    <text evidence="1">Belongs to the oligoribonuclease family.</text>
</comment>
<organism evidence="6">
    <name type="scientific">marine metagenome</name>
    <dbReference type="NCBI Taxonomy" id="408172"/>
    <lineage>
        <taxon>unclassified sequences</taxon>
        <taxon>metagenomes</taxon>
        <taxon>ecological metagenomes</taxon>
    </lineage>
</organism>
<sequence length="182" mass="20883">VNEDKEKNLVWIDLEMTGLEDEHVVIEIASLVTDSHLNELAEGPVIAVSRTKSEMDGINEWSLEQHTKSGLLKRCEASSIDITSAEKQTIDFLESWTVPGKSPICGNSIATDRRFIRKEMPLLDQYLHYRMIDVSTVKEIVERWYPNLEPPPKKGQHLALVDIRESISELQWYKNHVFKPGK</sequence>
<dbReference type="PANTHER" id="PTHR11046">
    <property type="entry name" value="OLIGORIBONUCLEASE, MITOCHONDRIAL"/>
    <property type="match status" value="1"/>
</dbReference>
<evidence type="ECO:0000313" key="6">
    <source>
        <dbReference type="EMBL" id="SVB14749.1"/>
    </source>
</evidence>
<dbReference type="EMBL" id="UINC01030403">
    <property type="protein sequence ID" value="SVB14749.1"/>
    <property type="molecule type" value="Genomic_DNA"/>
</dbReference>
<reference evidence="6" key="1">
    <citation type="submission" date="2018-05" db="EMBL/GenBank/DDBJ databases">
        <authorList>
            <person name="Lanie J.A."/>
            <person name="Ng W.-L."/>
            <person name="Kazmierczak K.M."/>
            <person name="Andrzejewski T.M."/>
            <person name="Davidsen T.M."/>
            <person name="Wayne K.J."/>
            <person name="Tettelin H."/>
            <person name="Glass J.I."/>
            <person name="Rusch D."/>
            <person name="Podicherti R."/>
            <person name="Tsui H.-C.T."/>
            <person name="Winkler M.E."/>
        </authorList>
    </citation>
    <scope>NUCLEOTIDE SEQUENCE</scope>
</reference>
<dbReference type="Pfam" id="PF00929">
    <property type="entry name" value="RNase_T"/>
    <property type="match status" value="1"/>
</dbReference>
<dbReference type="Gene3D" id="3.30.420.10">
    <property type="entry name" value="Ribonuclease H-like superfamily/Ribonuclease H"/>
    <property type="match status" value="1"/>
</dbReference>
<dbReference type="FunFam" id="3.30.420.10:FF:000003">
    <property type="entry name" value="Oligoribonuclease"/>
    <property type="match status" value="1"/>
</dbReference>